<name>A0A7S2I2L2_9DINO</name>
<feature type="compositionally biased region" description="Basic and acidic residues" evidence="1">
    <location>
        <begin position="136"/>
        <end position="152"/>
    </location>
</feature>
<dbReference type="InterPro" id="IPR002059">
    <property type="entry name" value="CSP_DNA-bd"/>
</dbReference>
<sequence>MIVRFNSAKGYGFLEPDDLDEDIFFLRSEMPQEIQSAQSQQEVANKRVEFEVRTMPDGKMRAQRMLLMQDQPPPGNRKTRESAENLPPLDASLVDEMVEFLADNGGGADYGKFASRFSRVKKVQLQGHFDIFSMEKGQRIELPRGHPSRPDDGSDGDAGQEEDGRQEGGDAPARAEDGLEGEDDVPPDEPAIPPGPGCEPYGVIRTYDPAKGCGFVGVEGFEEDIFFPRGALPESFQGKKKSQMPELVGVEVSVELGPDGDKGPRAQRLRLLLKWHAGDQCWLLRRR</sequence>
<feature type="domain" description="CSD" evidence="2">
    <location>
        <begin position="1"/>
        <end position="67"/>
    </location>
</feature>
<evidence type="ECO:0000256" key="1">
    <source>
        <dbReference type="SAM" id="MobiDB-lite"/>
    </source>
</evidence>
<evidence type="ECO:0000259" key="2">
    <source>
        <dbReference type="PROSITE" id="PS51857"/>
    </source>
</evidence>
<dbReference type="AlphaFoldDB" id="A0A7S2I2L2"/>
<proteinExistence type="predicted"/>
<reference evidence="3" key="1">
    <citation type="submission" date="2021-01" db="EMBL/GenBank/DDBJ databases">
        <authorList>
            <person name="Corre E."/>
            <person name="Pelletier E."/>
            <person name="Niang G."/>
            <person name="Scheremetjew M."/>
            <person name="Finn R."/>
            <person name="Kale V."/>
            <person name="Holt S."/>
            <person name="Cochrane G."/>
            <person name="Meng A."/>
            <person name="Brown T."/>
            <person name="Cohen L."/>
        </authorList>
    </citation>
    <scope>NUCLEOTIDE SEQUENCE</scope>
    <source>
        <strain evidence="3">RCC3387</strain>
    </source>
</reference>
<dbReference type="EMBL" id="HBGW01009216">
    <property type="protein sequence ID" value="CAD9507206.1"/>
    <property type="molecule type" value="Transcribed_RNA"/>
</dbReference>
<dbReference type="Pfam" id="PF00313">
    <property type="entry name" value="CSD"/>
    <property type="match status" value="1"/>
</dbReference>
<feature type="compositionally biased region" description="Acidic residues" evidence="1">
    <location>
        <begin position="178"/>
        <end position="187"/>
    </location>
</feature>
<dbReference type="Gene3D" id="2.40.50.140">
    <property type="entry name" value="Nucleic acid-binding proteins"/>
    <property type="match status" value="1"/>
</dbReference>
<accession>A0A7S2I2L2</accession>
<feature type="compositionally biased region" description="Basic and acidic residues" evidence="1">
    <location>
        <begin position="162"/>
        <end position="177"/>
    </location>
</feature>
<protein>
    <recommendedName>
        <fullName evidence="2">CSD domain-containing protein</fullName>
    </recommendedName>
</protein>
<dbReference type="SUPFAM" id="SSF50249">
    <property type="entry name" value="Nucleic acid-binding proteins"/>
    <property type="match status" value="1"/>
</dbReference>
<feature type="compositionally biased region" description="Pro residues" evidence="1">
    <location>
        <begin position="188"/>
        <end position="197"/>
    </location>
</feature>
<dbReference type="GO" id="GO:0003676">
    <property type="term" value="F:nucleic acid binding"/>
    <property type="evidence" value="ECO:0007669"/>
    <property type="project" value="InterPro"/>
</dbReference>
<organism evidence="3">
    <name type="scientific">Zooxanthella nutricula</name>
    <dbReference type="NCBI Taxonomy" id="1333877"/>
    <lineage>
        <taxon>Eukaryota</taxon>
        <taxon>Sar</taxon>
        <taxon>Alveolata</taxon>
        <taxon>Dinophyceae</taxon>
        <taxon>Peridiniales</taxon>
        <taxon>Peridiniales incertae sedis</taxon>
        <taxon>Zooxanthella</taxon>
    </lineage>
</organism>
<evidence type="ECO:0000313" key="3">
    <source>
        <dbReference type="EMBL" id="CAD9507206.1"/>
    </source>
</evidence>
<dbReference type="InterPro" id="IPR012340">
    <property type="entry name" value="NA-bd_OB-fold"/>
</dbReference>
<dbReference type="PROSITE" id="PS51857">
    <property type="entry name" value="CSD_2"/>
    <property type="match status" value="1"/>
</dbReference>
<gene>
    <name evidence="3" type="ORF">BRAN1462_LOCUS5922</name>
</gene>
<feature type="region of interest" description="Disordered" evidence="1">
    <location>
        <begin position="134"/>
        <end position="200"/>
    </location>
</feature>